<comment type="caution">
    <text evidence="3">The sequence shown here is derived from an EMBL/GenBank/DDBJ whole genome shotgun (WGS) entry which is preliminary data.</text>
</comment>
<keyword evidence="2" id="KW-0812">Transmembrane</keyword>
<accession>A0ABS9KNI8</accession>
<organism evidence="3 4">
    <name type="scientific">Terrimonas ginsenosidimutans</name>
    <dbReference type="NCBI Taxonomy" id="2908004"/>
    <lineage>
        <taxon>Bacteria</taxon>
        <taxon>Pseudomonadati</taxon>
        <taxon>Bacteroidota</taxon>
        <taxon>Chitinophagia</taxon>
        <taxon>Chitinophagales</taxon>
        <taxon>Chitinophagaceae</taxon>
        <taxon>Terrimonas</taxon>
    </lineage>
</organism>
<dbReference type="EMBL" id="JAKLTR010000003">
    <property type="protein sequence ID" value="MCG2613892.1"/>
    <property type="molecule type" value="Genomic_DNA"/>
</dbReference>
<keyword evidence="2" id="KW-0472">Membrane</keyword>
<feature type="coiled-coil region" evidence="1">
    <location>
        <begin position="44"/>
        <end position="71"/>
    </location>
</feature>
<protein>
    <submittedName>
        <fullName evidence="3">Septum formation initiator family protein</fullName>
    </submittedName>
</protein>
<reference evidence="3" key="1">
    <citation type="submission" date="2022-01" db="EMBL/GenBank/DDBJ databases">
        <authorList>
            <person name="Jo J.-H."/>
            <person name="Im W.-T."/>
        </authorList>
    </citation>
    <scope>NUCLEOTIDE SEQUENCE</scope>
    <source>
        <strain evidence="3">NA20</strain>
    </source>
</reference>
<dbReference type="RefSeq" id="WP_237869795.1">
    <property type="nucleotide sequence ID" value="NZ_JAKLTR010000003.1"/>
</dbReference>
<name>A0ABS9KNI8_9BACT</name>
<keyword evidence="4" id="KW-1185">Reference proteome</keyword>
<sequence length="104" mass="12430">MNLLSRIPAWLRNKYFVAIAVFAAIMLFFDKNDIFTQMGRKKQLRELEESREYYSDEITSERKELEQLKSNPGILEKFAREKYLMKRDNEDLYLIPENSSKGNN</sequence>
<gene>
    <name evidence="3" type="ORF">LZZ85_06350</name>
</gene>
<dbReference type="InterPro" id="IPR007060">
    <property type="entry name" value="FtsL/DivIC"/>
</dbReference>
<evidence type="ECO:0000313" key="4">
    <source>
        <dbReference type="Proteomes" id="UP001165367"/>
    </source>
</evidence>
<keyword evidence="1" id="KW-0175">Coiled coil</keyword>
<evidence type="ECO:0000313" key="3">
    <source>
        <dbReference type="EMBL" id="MCG2613892.1"/>
    </source>
</evidence>
<dbReference type="Proteomes" id="UP001165367">
    <property type="component" value="Unassembled WGS sequence"/>
</dbReference>
<feature type="transmembrane region" description="Helical" evidence="2">
    <location>
        <begin position="15"/>
        <end position="35"/>
    </location>
</feature>
<evidence type="ECO:0000256" key="2">
    <source>
        <dbReference type="SAM" id="Phobius"/>
    </source>
</evidence>
<dbReference type="Pfam" id="PF04977">
    <property type="entry name" value="DivIC"/>
    <property type="match status" value="1"/>
</dbReference>
<evidence type="ECO:0000256" key="1">
    <source>
        <dbReference type="SAM" id="Coils"/>
    </source>
</evidence>
<proteinExistence type="predicted"/>
<keyword evidence="2" id="KW-1133">Transmembrane helix</keyword>